<keyword evidence="3" id="KW-1185">Reference proteome</keyword>
<evidence type="ECO:0000313" key="3">
    <source>
        <dbReference type="Proteomes" id="UP001501845"/>
    </source>
</evidence>
<gene>
    <name evidence="2" type="ORF">GCM10022285_63490</name>
</gene>
<accession>A0ABP7ZAV3</accession>
<comment type="caution">
    <text evidence="2">The sequence shown here is derived from an EMBL/GenBank/DDBJ whole genome shotgun (WGS) entry which is preliminary data.</text>
</comment>
<sequence length="112" mass="12049">MALAHGAAGPAHSARPDPPRRPYRGRAGRRRCSRLAHLTITRESAEAERPFRLGAAAYGTRAEKLARDLVAHIDVWGSDRLAVPRMAITSAGYASTADHAIGKPGSRITLTR</sequence>
<dbReference type="EMBL" id="BAABBU010000037">
    <property type="protein sequence ID" value="GAA4151808.1"/>
    <property type="molecule type" value="Genomic_DNA"/>
</dbReference>
<reference evidence="3" key="1">
    <citation type="journal article" date="2019" name="Int. J. Syst. Evol. Microbiol.">
        <title>The Global Catalogue of Microorganisms (GCM) 10K type strain sequencing project: providing services to taxonomists for standard genome sequencing and annotation.</title>
        <authorList>
            <consortium name="The Broad Institute Genomics Platform"/>
            <consortium name="The Broad Institute Genome Sequencing Center for Infectious Disease"/>
            <person name="Wu L."/>
            <person name="Ma J."/>
        </authorList>
    </citation>
    <scope>NUCLEOTIDE SEQUENCE [LARGE SCALE GENOMIC DNA]</scope>
    <source>
        <strain evidence="3">JCM 17589</strain>
    </source>
</reference>
<feature type="region of interest" description="Disordered" evidence="1">
    <location>
        <begin position="1"/>
        <end position="29"/>
    </location>
</feature>
<evidence type="ECO:0000256" key="1">
    <source>
        <dbReference type="SAM" id="MobiDB-lite"/>
    </source>
</evidence>
<protein>
    <submittedName>
        <fullName evidence="2">Uncharacterized protein</fullName>
    </submittedName>
</protein>
<dbReference type="Proteomes" id="UP001501845">
    <property type="component" value="Unassembled WGS sequence"/>
</dbReference>
<organism evidence="2 3">
    <name type="scientific">Streptomyces tunisiensis</name>
    <dbReference type="NCBI Taxonomy" id="948699"/>
    <lineage>
        <taxon>Bacteria</taxon>
        <taxon>Bacillati</taxon>
        <taxon>Actinomycetota</taxon>
        <taxon>Actinomycetes</taxon>
        <taxon>Kitasatosporales</taxon>
        <taxon>Streptomycetaceae</taxon>
        <taxon>Streptomyces</taxon>
    </lineage>
</organism>
<proteinExistence type="predicted"/>
<evidence type="ECO:0000313" key="2">
    <source>
        <dbReference type="EMBL" id="GAA4151808.1"/>
    </source>
</evidence>
<name>A0ABP7ZAV3_9ACTN</name>